<dbReference type="RefSeq" id="WP_070158085.1">
    <property type="nucleotide sequence ID" value="NZ_CP073910.1"/>
</dbReference>
<dbReference type="NCBIfam" id="NF003967">
    <property type="entry name" value="PRK05461.1"/>
    <property type="match status" value="1"/>
</dbReference>
<dbReference type="KEGG" id="spph:KFK14_11905"/>
<dbReference type="OrthoDB" id="9795226at2"/>
<organism evidence="4 5">
    <name type="scientific">Sphingobium phenoxybenzoativorans</name>
    <dbReference type="NCBI Taxonomy" id="1592790"/>
    <lineage>
        <taxon>Bacteria</taxon>
        <taxon>Pseudomonadati</taxon>
        <taxon>Pseudomonadota</taxon>
        <taxon>Alphaproteobacteria</taxon>
        <taxon>Sphingomonadales</taxon>
        <taxon>Sphingomonadaceae</taxon>
        <taxon>Sphingobium</taxon>
    </lineage>
</organism>
<dbReference type="PANTHER" id="PTHR47191">
    <property type="entry name" value="OS05G0170800 PROTEIN"/>
    <property type="match status" value="1"/>
</dbReference>
<gene>
    <name evidence="2 4" type="primary">apaG</name>
    <name evidence="4" type="ORF">KFK14_11905</name>
</gene>
<reference evidence="4" key="1">
    <citation type="submission" date="2021-04" db="EMBL/GenBank/DDBJ databases">
        <title>Isolation of p-tert-butylphenol degrading bacteria Sphingobium phenoxybenzoativorans Tas13 from active sludge.</title>
        <authorList>
            <person name="Li Y."/>
        </authorList>
    </citation>
    <scope>NUCLEOTIDE SEQUENCE</scope>
    <source>
        <strain evidence="4">Tas13</strain>
    </source>
</reference>
<keyword evidence="5" id="KW-1185">Reference proteome</keyword>
<evidence type="ECO:0000313" key="5">
    <source>
        <dbReference type="Proteomes" id="UP000681425"/>
    </source>
</evidence>
<dbReference type="HAMAP" id="MF_00791">
    <property type="entry name" value="ApaG"/>
    <property type="match status" value="1"/>
</dbReference>
<accession>A0A975K2T7</accession>
<dbReference type="AlphaFoldDB" id="A0A975K2T7"/>
<dbReference type="SUPFAM" id="SSF110069">
    <property type="entry name" value="ApaG-like"/>
    <property type="match status" value="1"/>
</dbReference>
<dbReference type="Gene3D" id="2.60.40.1470">
    <property type="entry name" value="ApaG domain"/>
    <property type="match status" value="1"/>
</dbReference>
<dbReference type="PROSITE" id="PS51087">
    <property type="entry name" value="APAG"/>
    <property type="match status" value="1"/>
</dbReference>
<dbReference type="Proteomes" id="UP000681425">
    <property type="component" value="Chromosome"/>
</dbReference>
<protein>
    <recommendedName>
        <fullName evidence="1 2">Protein ApaG</fullName>
    </recommendedName>
</protein>
<dbReference type="InterPro" id="IPR023065">
    <property type="entry name" value="Uncharacterised_ApaG"/>
</dbReference>
<dbReference type="EMBL" id="CP073910">
    <property type="protein sequence ID" value="QUT03863.1"/>
    <property type="molecule type" value="Genomic_DNA"/>
</dbReference>
<sequence length="137" mass="15034">MTPKAISGFFPFSATTRGITVRVSVSFLPEQSEPDRGRWFWAYHIRIENEGPEPVQLLTRRWLITDGRGVQHRVEGEGVVGEQPVVQPGKSYDYVSGCPLATPTGAMQGSYHMVGSLGETFDVAIPRFSLIAPAVAE</sequence>
<proteinExistence type="inferred from homology"/>
<feature type="domain" description="ApaG" evidence="3">
    <location>
        <begin position="13"/>
        <end position="137"/>
    </location>
</feature>
<dbReference type="InterPro" id="IPR036767">
    <property type="entry name" value="ApaG_sf"/>
</dbReference>
<evidence type="ECO:0000313" key="4">
    <source>
        <dbReference type="EMBL" id="QUT03863.1"/>
    </source>
</evidence>
<dbReference type="InterPro" id="IPR007474">
    <property type="entry name" value="ApaG_domain"/>
</dbReference>
<evidence type="ECO:0000256" key="2">
    <source>
        <dbReference type="HAMAP-Rule" id="MF_00791"/>
    </source>
</evidence>
<evidence type="ECO:0000256" key="1">
    <source>
        <dbReference type="ARBA" id="ARBA00017693"/>
    </source>
</evidence>
<dbReference type="InterPro" id="IPR050718">
    <property type="entry name" value="ApaG-like"/>
</dbReference>
<name>A0A975K2T7_9SPHN</name>
<evidence type="ECO:0000259" key="3">
    <source>
        <dbReference type="PROSITE" id="PS51087"/>
    </source>
</evidence>
<dbReference type="Pfam" id="PF04379">
    <property type="entry name" value="DUF525"/>
    <property type="match status" value="1"/>
</dbReference>
<dbReference type="PANTHER" id="PTHR47191:SF2">
    <property type="entry name" value="OS05G0170800 PROTEIN"/>
    <property type="match status" value="1"/>
</dbReference>